<protein>
    <submittedName>
        <fullName evidence="1">Uncharacterized protein</fullName>
    </submittedName>
</protein>
<organism evidence="1 2">
    <name type="scientific">Candidozyma auris</name>
    <name type="common">Yeast</name>
    <name type="synonym">Candida auris</name>
    <dbReference type="NCBI Taxonomy" id="498019"/>
    <lineage>
        <taxon>Eukaryota</taxon>
        <taxon>Fungi</taxon>
        <taxon>Dikarya</taxon>
        <taxon>Ascomycota</taxon>
        <taxon>Saccharomycotina</taxon>
        <taxon>Pichiomycetes</taxon>
        <taxon>Metschnikowiaceae</taxon>
        <taxon>Candidozyma</taxon>
    </lineage>
</organism>
<dbReference type="EMBL" id="LGST01000017">
    <property type="protein sequence ID" value="KNE00661.1"/>
    <property type="molecule type" value="Genomic_DNA"/>
</dbReference>
<name>A0A0L0P3R0_CANAR</name>
<gene>
    <name evidence="1" type="ORF">QG37_02190</name>
</gene>
<dbReference type="VEuPathDB" id="FungiDB:QG37_02190"/>
<proteinExistence type="predicted"/>
<evidence type="ECO:0000313" key="1">
    <source>
        <dbReference type="EMBL" id="KNE00661.1"/>
    </source>
</evidence>
<sequence length="67" mass="7782">MAAKCVELPIRTDLLEVTIFVHAGNRLQSVTNREKRVEFTNVKAVWPEDSILFQPKRDSQKNLNWSL</sequence>
<dbReference type="AlphaFoldDB" id="A0A0L0P3R0"/>
<dbReference type="Proteomes" id="UP000037122">
    <property type="component" value="Unassembled WGS sequence"/>
</dbReference>
<evidence type="ECO:0000313" key="2">
    <source>
        <dbReference type="Proteomes" id="UP000037122"/>
    </source>
</evidence>
<comment type="caution">
    <text evidence="1">The sequence shown here is derived from an EMBL/GenBank/DDBJ whole genome shotgun (WGS) entry which is preliminary data.</text>
</comment>
<accession>A0A0L0P3R0</accession>
<reference evidence="2" key="1">
    <citation type="journal article" date="2015" name="BMC Genomics">
        <title>Draft genome of a commonly misdiagnosed multidrug resistant pathogen Candida auris.</title>
        <authorList>
            <person name="Chatterjee S."/>
            <person name="Alampalli S.V."/>
            <person name="Nageshan R.K."/>
            <person name="Chettiar S.T."/>
            <person name="Joshi S."/>
            <person name="Tatu U.S."/>
        </authorList>
    </citation>
    <scope>NUCLEOTIDE SEQUENCE [LARGE SCALE GENOMIC DNA]</scope>
    <source>
        <strain evidence="2">6684</strain>
    </source>
</reference>